<dbReference type="Proteomes" id="UP000295668">
    <property type="component" value="Unassembled WGS sequence"/>
</dbReference>
<evidence type="ECO:0000259" key="1">
    <source>
        <dbReference type="Pfam" id="PF01610"/>
    </source>
</evidence>
<name>A0A4R5MGX1_9SPHI</name>
<protein>
    <submittedName>
        <fullName evidence="2">DDE transposase</fullName>
    </submittedName>
</protein>
<dbReference type="EMBL" id="SJCY01000030">
    <property type="protein sequence ID" value="TDG34770.1"/>
    <property type="molecule type" value="Genomic_DNA"/>
</dbReference>
<reference evidence="2 3" key="1">
    <citation type="submission" date="2019-02" db="EMBL/GenBank/DDBJ databases">
        <title>Pedobacter sp. nov., a novel speices isolated from soil of pinguins habitat in Antarcitica.</title>
        <authorList>
            <person name="He R.-H."/>
        </authorList>
    </citation>
    <scope>NUCLEOTIDE SEQUENCE [LARGE SCALE GENOMIC DNA]</scope>
    <source>
        <strain evidence="2 3">E01020</strain>
    </source>
</reference>
<evidence type="ECO:0000313" key="2">
    <source>
        <dbReference type="EMBL" id="TDG34770.1"/>
    </source>
</evidence>
<sequence length="306" mass="35953">MQRHYKHRISGYKQWDQLSHADDYLIFPENITDRLSIDEVSLSKGELYTFITNKNAGIKNRGSIVAVINGTQAKLISEVLDRIPLQERSRVKEVSMDMARNMGMAVRNSFANCNMVIDRFHVVRLVMDAMQHIRVSFRWEAIDLENREIKEAKEKGIKYIPQVLANGDTLKELLARSRYLLYKFEEDWTVSQKKRATVLFEKYPILKSVYQLTLSFRNIYKNTTKSIALDRFNEWKQKVEDLKMKEFNTVLNSIENHMENILNFFDNRSTNANAESFNSKIKLFRANLRGVTDPKFFLFRLGKLFA</sequence>
<accession>A0A4R5MGX1</accession>
<dbReference type="PANTHER" id="PTHR33498:SF1">
    <property type="entry name" value="TRANSPOSASE FOR INSERTION SEQUENCE ELEMENT IS1557"/>
    <property type="match status" value="1"/>
</dbReference>
<dbReference type="InterPro" id="IPR047951">
    <property type="entry name" value="Transpos_ISL3"/>
</dbReference>
<organism evidence="2 3">
    <name type="scientific">Pedobacter changchengzhani</name>
    <dbReference type="NCBI Taxonomy" id="2529274"/>
    <lineage>
        <taxon>Bacteria</taxon>
        <taxon>Pseudomonadati</taxon>
        <taxon>Bacteroidota</taxon>
        <taxon>Sphingobacteriia</taxon>
        <taxon>Sphingobacteriales</taxon>
        <taxon>Sphingobacteriaceae</taxon>
        <taxon>Pedobacter</taxon>
    </lineage>
</organism>
<dbReference type="AlphaFoldDB" id="A0A4R5MGX1"/>
<dbReference type="Pfam" id="PF01610">
    <property type="entry name" value="DDE_Tnp_ISL3"/>
    <property type="match status" value="1"/>
</dbReference>
<comment type="caution">
    <text evidence="2">The sequence shown here is derived from an EMBL/GenBank/DDBJ whole genome shotgun (WGS) entry which is preliminary data.</text>
</comment>
<dbReference type="OrthoDB" id="2110692at2"/>
<keyword evidence="3" id="KW-1185">Reference proteome</keyword>
<dbReference type="PANTHER" id="PTHR33498">
    <property type="entry name" value="TRANSPOSASE FOR INSERTION SEQUENCE ELEMENT IS1557"/>
    <property type="match status" value="1"/>
</dbReference>
<evidence type="ECO:0000313" key="3">
    <source>
        <dbReference type="Proteomes" id="UP000295668"/>
    </source>
</evidence>
<proteinExistence type="predicted"/>
<feature type="domain" description="Transposase IS204/IS1001/IS1096/IS1165 DDE" evidence="1">
    <location>
        <begin position="35"/>
        <end position="300"/>
    </location>
</feature>
<gene>
    <name evidence="2" type="ORF">EZJ43_16950</name>
</gene>
<dbReference type="InterPro" id="IPR002560">
    <property type="entry name" value="Transposase_DDE"/>
</dbReference>